<dbReference type="GO" id="GO:0046872">
    <property type="term" value="F:metal ion binding"/>
    <property type="evidence" value="ECO:0007669"/>
    <property type="project" value="UniProtKB-KW"/>
</dbReference>
<dbReference type="RefSeq" id="WP_158406971.1">
    <property type="nucleotide sequence ID" value="NZ_CP033454.1"/>
</dbReference>
<comment type="similarity">
    <text evidence="6 13">Belongs to the aconitase/IPM isomerase family.</text>
</comment>
<evidence type="ECO:0000256" key="7">
    <source>
        <dbReference type="ARBA" id="ARBA00022485"/>
    </source>
</evidence>
<accession>A0AAE6QDX7</accession>
<comment type="cofactor">
    <cofactor evidence="2">
        <name>[4Fe-4S] cluster</name>
        <dbReference type="ChEBI" id="CHEBI:49883"/>
    </cofactor>
</comment>
<dbReference type="InterPro" id="IPR000573">
    <property type="entry name" value="AconitaseA/IPMdHydase_ssu_swvl"/>
</dbReference>
<dbReference type="PROSITE" id="PS00450">
    <property type="entry name" value="ACONITASE_1"/>
    <property type="match status" value="1"/>
</dbReference>
<dbReference type="NCBIfam" id="TIGR01341">
    <property type="entry name" value="aconitase_1"/>
    <property type="match status" value="1"/>
</dbReference>
<dbReference type="GO" id="GO:0003994">
    <property type="term" value="F:aconitate hydratase activity"/>
    <property type="evidence" value="ECO:0007669"/>
    <property type="project" value="UniProtKB-EC"/>
</dbReference>
<feature type="domain" description="Aconitase/3-isopropylmalate dehydratase large subunit alpha/beta/alpha" evidence="14">
    <location>
        <begin position="76"/>
        <end position="545"/>
    </location>
</feature>
<evidence type="ECO:0000256" key="10">
    <source>
        <dbReference type="ARBA" id="ARBA00023014"/>
    </source>
</evidence>
<evidence type="ECO:0000256" key="8">
    <source>
        <dbReference type="ARBA" id="ARBA00022723"/>
    </source>
</evidence>
<organism evidence="16 17">
    <name type="scientific">Ehrlichia ruminantium</name>
    <name type="common">heartwater rickettsia</name>
    <name type="synonym">Cowdria ruminantium</name>
    <dbReference type="NCBI Taxonomy" id="779"/>
    <lineage>
        <taxon>Bacteria</taxon>
        <taxon>Pseudomonadati</taxon>
        <taxon>Pseudomonadota</taxon>
        <taxon>Alphaproteobacteria</taxon>
        <taxon>Rickettsiales</taxon>
        <taxon>Anaplasmataceae</taxon>
        <taxon>Ehrlichia</taxon>
    </lineage>
</organism>
<dbReference type="FunFam" id="3.30.499.10:FF:000002">
    <property type="entry name" value="Aconitate hydratase"/>
    <property type="match status" value="1"/>
</dbReference>
<dbReference type="CDD" id="cd01586">
    <property type="entry name" value="AcnA_IRP"/>
    <property type="match status" value="1"/>
</dbReference>
<dbReference type="InterPro" id="IPR036008">
    <property type="entry name" value="Aconitase_4Fe-4S_dom"/>
</dbReference>
<dbReference type="GO" id="GO:0047456">
    <property type="term" value="F:2-methylisocitrate dehydratase activity"/>
    <property type="evidence" value="ECO:0007669"/>
    <property type="project" value="UniProtKB-EC"/>
</dbReference>
<dbReference type="Gene3D" id="6.10.190.10">
    <property type="match status" value="1"/>
</dbReference>
<dbReference type="AlphaFoldDB" id="A0AAE6QDX7"/>
<dbReference type="Proteomes" id="UP000422822">
    <property type="component" value="Chromosome"/>
</dbReference>
<keyword evidence="10 13" id="KW-0411">Iron-sulfur</keyword>
<dbReference type="Gene3D" id="3.20.19.10">
    <property type="entry name" value="Aconitase, domain 4"/>
    <property type="match status" value="1"/>
</dbReference>
<reference evidence="16 17" key="1">
    <citation type="submission" date="2018-10" db="EMBL/GenBank/DDBJ databases">
        <title>Propagation and draft genome sequences of three atypical Erhlichia ruminantium isolates.</title>
        <authorList>
            <person name="Liebenberg J."/>
            <person name="Steyn H."/>
            <person name="Josemans A."/>
            <person name="Zweygarth E."/>
        </authorList>
    </citation>
    <scope>NUCLEOTIDE SEQUENCE [LARGE SCALE GENOMIC DNA]</scope>
    <source>
        <strain evidence="16 17">Omatjenne</strain>
    </source>
</reference>
<evidence type="ECO:0000259" key="14">
    <source>
        <dbReference type="Pfam" id="PF00330"/>
    </source>
</evidence>
<dbReference type="NCBIfam" id="NF009520">
    <property type="entry name" value="PRK12881.1"/>
    <property type="match status" value="1"/>
</dbReference>
<dbReference type="CDD" id="cd01580">
    <property type="entry name" value="AcnA_IRP_Swivel"/>
    <property type="match status" value="1"/>
</dbReference>
<keyword evidence="11 13" id="KW-0456">Lyase</keyword>
<evidence type="ECO:0000256" key="3">
    <source>
        <dbReference type="ARBA" id="ARBA00002737"/>
    </source>
</evidence>
<comment type="catalytic activity">
    <reaction evidence="12 13">
        <text>citrate = D-threo-isocitrate</text>
        <dbReference type="Rhea" id="RHEA:10336"/>
        <dbReference type="ChEBI" id="CHEBI:15562"/>
        <dbReference type="ChEBI" id="CHEBI:16947"/>
        <dbReference type="EC" id="4.2.1.3"/>
    </reaction>
</comment>
<dbReference type="EC" id="4.2.1.3" evidence="13"/>
<dbReference type="PANTHER" id="PTHR11670">
    <property type="entry name" value="ACONITASE/IRON-RESPONSIVE ELEMENT FAMILY MEMBER"/>
    <property type="match status" value="1"/>
</dbReference>
<evidence type="ECO:0000256" key="2">
    <source>
        <dbReference type="ARBA" id="ARBA00001966"/>
    </source>
</evidence>
<sequence length="875" mass="96666">MGFLNSLNSQQKLNVGKNCYEYFSIRVASEELGINIRKLPYSLKVLFENLLRNENGFSVKIEDIKKLAKCADEHINYEINFTPARVLMQDFTGVPAVVDLAAMRDYVKENGGNPAIINPKVPVDLIIDHSIQVDSYGTDSSFDKNVSIEMQRNLERYKFLKWGQYAFKNFRVVPPGAGICHQVNLEYLAKVIWNDGNLVYPDTLVGTDSHTTMINGLSVLGWGVGGIEAEAVMLGQPITMLIPEVIGFKLVGKLLEGVTATDMVLTITNILRSKGVVGKFVEFFGEGLDNLSIADRATVANMSPEYGATCGFFPIDHKTLEYLDITGRDLSLIDLVESYAKEQYLWHTKEELRYDDEIEFDLSEVQPVLAGPKRPQDKIFLSQVKTTLTSLGVKSTKTNESAKHLKNGDVVIAAITSCTNTSNPNVMIAAGLVARKANMLNLKSKPWVKTSLAPGSQVVTEYLVKSGLQKHLDALGFYLVGYGCTTCIGNSGALAAHIEEDIKSNDLLVAAVLSGNRNFEGRIHPCVRANFLASPPLVVAYALAGTVDIDLTSDPIAVDDNGNNIYLSDIWPSNDEINQVIQSTIDKQVFTKRYKNIFNGGKYWEDLKYVESDIYEWDVDSTYIQNPTYFKNLSSRLDNGDEVNINNANILALLGDSVTTDHISPAGNIALHSPAGKFLLQNNVMVEDFNSYGSRRGNHHVMTRGTFANIRVRNEMVHSEGGLTRYVPTGEEMSIFDASQLYQQNNVPLVVVAGKEYGSGSSRDWAAKGTFFLNVKAIIAESFERIHRSNLVGMGVLPLTFKDGCTRKTLNLVGDEVITITGKVGINQELKCVIFRKNSTSQSIDVVCNLNTAIEVEYFKSGGVLQYVLMKMIAN</sequence>
<dbReference type="PROSITE" id="PS01244">
    <property type="entry name" value="ACONITASE_2"/>
    <property type="match status" value="1"/>
</dbReference>
<comment type="pathway">
    <text evidence="4">Carbohydrate metabolism; tricarboxylic acid cycle; isocitrate from oxaloacetate: step 2/2.</text>
</comment>
<evidence type="ECO:0000313" key="17">
    <source>
        <dbReference type="Proteomes" id="UP000422822"/>
    </source>
</evidence>
<dbReference type="InterPro" id="IPR018136">
    <property type="entry name" value="Aconitase_4Fe-4S_BS"/>
</dbReference>
<dbReference type="Pfam" id="PF00694">
    <property type="entry name" value="Aconitase_C"/>
    <property type="match status" value="1"/>
</dbReference>
<keyword evidence="7 13" id="KW-0004">4Fe-4S</keyword>
<evidence type="ECO:0000313" key="16">
    <source>
        <dbReference type="EMBL" id="QGR03785.1"/>
    </source>
</evidence>
<comment type="catalytic activity">
    <reaction evidence="1">
        <text>(2S,3R)-3-hydroxybutane-1,2,3-tricarboxylate = 2-methyl-cis-aconitate + H2O</text>
        <dbReference type="Rhea" id="RHEA:17941"/>
        <dbReference type="ChEBI" id="CHEBI:15377"/>
        <dbReference type="ChEBI" id="CHEBI:57429"/>
        <dbReference type="ChEBI" id="CHEBI:57872"/>
        <dbReference type="EC" id="4.2.1.99"/>
    </reaction>
</comment>
<keyword evidence="17" id="KW-1185">Reference proteome</keyword>
<dbReference type="GO" id="GO:0051539">
    <property type="term" value="F:4 iron, 4 sulfur cluster binding"/>
    <property type="evidence" value="ECO:0007669"/>
    <property type="project" value="UniProtKB-KW"/>
</dbReference>
<keyword evidence="8" id="KW-0479">Metal-binding</keyword>
<feature type="domain" description="Aconitase A/isopropylmalate dehydratase small subunit swivel" evidence="15">
    <location>
        <begin position="677"/>
        <end position="803"/>
    </location>
</feature>
<dbReference type="InterPro" id="IPR015931">
    <property type="entry name" value="Acnase/IPM_dHydase_lsu_aba_1/3"/>
</dbReference>
<evidence type="ECO:0000256" key="12">
    <source>
        <dbReference type="ARBA" id="ARBA00023501"/>
    </source>
</evidence>
<evidence type="ECO:0000256" key="6">
    <source>
        <dbReference type="ARBA" id="ARBA00007185"/>
    </source>
</evidence>
<evidence type="ECO:0000256" key="1">
    <source>
        <dbReference type="ARBA" id="ARBA00000118"/>
    </source>
</evidence>
<evidence type="ECO:0000256" key="4">
    <source>
        <dbReference type="ARBA" id="ARBA00004717"/>
    </source>
</evidence>
<dbReference type="Pfam" id="PF00330">
    <property type="entry name" value="Aconitase"/>
    <property type="match status" value="1"/>
</dbReference>
<dbReference type="SUPFAM" id="SSF53732">
    <property type="entry name" value="Aconitase iron-sulfur domain"/>
    <property type="match status" value="1"/>
</dbReference>
<dbReference type="Gene3D" id="3.30.499.10">
    <property type="entry name" value="Aconitase, domain 3"/>
    <property type="match status" value="2"/>
</dbReference>
<name>A0AAE6QDX7_EHRRU</name>
<comment type="function">
    <text evidence="13">Catalyzes the isomerization of citrate to isocitrate via cis-aconitate.</text>
</comment>
<comment type="function">
    <text evidence="3">Involved in the catabolism of short chain fatty acids (SCFA) via the tricarboxylic acid (TCA)(acetyl degradation route) and probably the 2-methylcitrate cycle I (propionate degradation route). Catalyzes the reversible isomerization of citrate to isocitrate via cis-aconitate. Could catalyze the hydration of 2-methyl-cis-aconitate to yield (2R,3S)-2-methylisocitrate. The apo form of AcnA functions as a RNA-binding regulatory protein.</text>
</comment>
<evidence type="ECO:0000256" key="13">
    <source>
        <dbReference type="RuleBase" id="RU361275"/>
    </source>
</evidence>
<dbReference type="InterPro" id="IPR015928">
    <property type="entry name" value="Aconitase/3IPM_dehydase_swvl"/>
</dbReference>
<dbReference type="PRINTS" id="PR00415">
    <property type="entry name" value="ACONITASE"/>
</dbReference>
<comment type="pathway">
    <text evidence="5">Organic acid metabolism; propanoate degradation.</text>
</comment>
<proteinExistence type="inferred from homology"/>
<gene>
    <name evidence="16" type="primary">acnA</name>
    <name evidence="16" type="ORF">EDL80_04455</name>
</gene>
<evidence type="ECO:0000256" key="5">
    <source>
        <dbReference type="ARBA" id="ARBA00005026"/>
    </source>
</evidence>
<protein>
    <recommendedName>
        <fullName evidence="13">Aconitate hydratase</fullName>
        <shortName evidence="13">Aconitase</shortName>
        <ecNumber evidence="13">4.2.1.3</ecNumber>
    </recommendedName>
</protein>
<dbReference type="SUPFAM" id="SSF52016">
    <property type="entry name" value="LeuD/IlvD-like"/>
    <property type="match status" value="1"/>
</dbReference>
<keyword evidence="9 13" id="KW-0408">Iron</keyword>
<dbReference type="InterPro" id="IPR006249">
    <property type="entry name" value="Aconitase/IRP2"/>
</dbReference>
<evidence type="ECO:0000256" key="9">
    <source>
        <dbReference type="ARBA" id="ARBA00023004"/>
    </source>
</evidence>
<dbReference type="FunFam" id="3.20.19.10:FF:000001">
    <property type="entry name" value="Aconitate hydratase"/>
    <property type="match status" value="1"/>
</dbReference>
<evidence type="ECO:0000259" key="15">
    <source>
        <dbReference type="Pfam" id="PF00694"/>
    </source>
</evidence>
<dbReference type="EMBL" id="CP033455">
    <property type="protein sequence ID" value="QGR03785.1"/>
    <property type="molecule type" value="Genomic_DNA"/>
</dbReference>
<evidence type="ECO:0000256" key="11">
    <source>
        <dbReference type="ARBA" id="ARBA00023239"/>
    </source>
</evidence>
<dbReference type="NCBIfam" id="NF006757">
    <property type="entry name" value="PRK09277.1"/>
    <property type="match status" value="1"/>
</dbReference>
<dbReference type="InterPro" id="IPR044137">
    <property type="entry name" value="AcnA_IRP_Swivel"/>
</dbReference>
<dbReference type="InterPro" id="IPR001030">
    <property type="entry name" value="Acoase/IPM_deHydtase_lsu_aba"/>
</dbReference>